<evidence type="ECO:0000313" key="3">
    <source>
        <dbReference type="Proteomes" id="UP001432222"/>
    </source>
</evidence>
<proteinExistence type="predicted"/>
<sequence length="103" mass="10915">MVQYEVHDQTVTVTVFHLRSHGDLRGHGVGGLGRSAVRLHRVPGRYVGLAGRGHVDCAGCDHPHSAHPDGEHCLVAAADEWDDCRCARYAGPQAEGTPAGGGR</sequence>
<dbReference type="EMBL" id="CP108110">
    <property type="protein sequence ID" value="WUQ88598.1"/>
    <property type="molecule type" value="Genomic_DNA"/>
</dbReference>
<evidence type="ECO:0000313" key="2">
    <source>
        <dbReference type="EMBL" id="WUQ88598.1"/>
    </source>
</evidence>
<keyword evidence="3" id="KW-1185">Reference proteome</keyword>
<name>A0ABZ1UBZ1_9ACTN</name>
<organism evidence="2 3">
    <name type="scientific">Kitasatospora purpeofusca</name>
    <dbReference type="NCBI Taxonomy" id="67352"/>
    <lineage>
        <taxon>Bacteria</taxon>
        <taxon>Bacillati</taxon>
        <taxon>Actinomycetota</taxon>
        <taxon>Actinomycetes</taxon>
        <taxon>Kitasatosporales</taxon>
        <taxon>Streptomycetaceae</taxon>
        <taxon>Kitasatospora</taxon>
    </lineage>
</organism>
<protein>
    <submittedName>
        <fullName evidence="2">Uncharacterized protein</fullName>
    </submittedName>
</protein>
<reference evidence="2" key="1">
    <citation type="submission" date="2022-10" db="EMBL/GenBank/DDBJ databases">
        <title>The complete genomes of actinobacterial strains from the NBC collection.</title>
        <authorList>
            <person name="Joergensen T.S."/>
            <person name="Alvarez Arevalo M."/>
            <person name="Sterndorff E.B."/>
            <person name="Faurdal D."/>
            <person name="Vuksanovic O."/>
            <person name="Mourched A.-S."/>
            <person name="Charusanti P."/>
            <person name="Shaw S."/>
            <person name="Blin K."/>
            <person name="Weber T."/>
        </authorList>
    </citation>
    <scope>NUCLEOTIDE SEQUENCE</scope>
    <source>
        <strain evidence="2">NBC_00222</strain>
    </source>
</reference>
<accession>A0ABZ1UBZ1</accession>
<dbReference type="RefSeq" id="WP_328952560.1">
    <property type="nucleotide sequence ID" value="NZ_CP108110.1"/>
</dbReference>
<evidence type="ECO:0000313" key="1">
    <source>
        <dbReference type="EMBL" id="WUQ81487.1"/>
    </source>
</evidence>
<dbReference type="EMBL" id="CP108110">
    <property type="protein sequence ID" value="WUQ81487.1"/>
    <property type="molecule type" value="Genomic_DNA"/>
</dbReference>
<gene>
    <name evidence="1" type="ORF">OHA16_00015</name>
    <name evidence="2" type="ORF">OHA16_39770</name>
</gene>
<dbReference type="Proteomes" id="UP001432222">
    <property type="component" value="Chromosome"/>
</dbReference>